<evidence type="ECO:0000313" key="5">
    <source>
        <dbReference type="Proteomes" id="UP000261031"/>
    </source>
</evidence>
<keyword evidence="2" id="KW-1133">Transmembrane helix</keyword>
<evidence type="ECO:0000259" key="3">
    <source>
        <dbReference type="Pfam" id="PF20693"/>
    </source>
</evidence>
<feature type="compositionally biased region" description="Polar residues" evidence="1">
    <location>
        <begin position="251"/>
        <end position="262"/>
    </location>
</feature>
<feature type="region of interest" description="Disordered" evidence="1">
    <location>
        <begin position="247"/>
        <end position="266"/>
    </location>
</feature>
<protein>
    <recommendedName>
        <fullName evidence="3">YobI-like P-loop NTPase domain-containing protein</fullName>
    </recommendedName>
</protein>
<dbReference type="Proteomes" id="UP000261031">
    <property type="component" value="Unassembled WGS sequence"/>
</dbReference>
<feature type="transmembrane region" description="Helical" evidence="2">
    <location>
        <begin position="125"/>
        <end position="146"/>
    </location>
</feature>
<name>A0A3E5HJT9_BIFPS</name>
<accession>A0A3E5HJT9</accession>
<evidence type="ECO:0000313" key="4">
    <source>
        <dbReference type="EMBL" id="RGP01731.1"/>
    </source>
</evidence>
<gene>
    <name evidence="4" type="ORF">DXA79_08630</name>
</gene>
<dbReference type="InterPro" id="IPR048428">
    <property type="entry name" value="YobI-NTPase"/>
</dbReference>
<dbReference type="Pfam" id="PF20693">
    <property type="entry name" value="YobI-ATPase"/>
    <property type="match status" value="1"/>
</dbReference>
<evidence type="ECO:0000256" key="1">
    <source>
        <dbReference type="SAM" id="MobiDB-lite"/>
    </source>
</evidence>
<feature type="domain" description="YobI-like P-loop NTPase" evidence="3">
    <location>
        <begin position="8"/>
        <end position="317"/>
    </location>
</feature>
<dbReference type="EMBL" id="QSWD01000006">
    <property type="protein sequence ID" value="RGP01731.1"/>
    <property type="molecule type" value="Genomic_DNA"/>
</dbReference>
<comment type="caution">
    <text evidence="4">The sequence shown here is derived from an EMBL/GenBank/DDBJ whole genome shotgun (WGS) entry which is preliminary data.</text>
</comment>
<keyword evidence="2" id="KW-0472">Membrane</keyword>
<reference evidence="4 5" key="1">
    <citation type="submission" date="2018-08" db="EMBL/GenBank/DDBJ databases">
        <title>A genome reference for cultivated species of the human gut microbiota.</title>
        <authorList>
            <person name="Zou Y."/>
            <person name="Xue W."/>
            <person name="Luo G."/>
        </authorList>
    </citation>
    <scope>NUCLEOTIDE SEQUENCE [LARGE SCALE GENOMIC DNA]</scope>
    <source>
        <strain evidence="4 5">OF05-12</strain>
    </source>
</reference>
<dbReference type="AlphaFoldDB" id="A0A3E5HJT9"/>
<proteinExistence type="predicted"/>
<evidence type="ECO:0000256" key="2">
    <source>
        <dbReference type="SAM" id="Phobius"/>
    </source>
</evidence>
<keyword evidence="2" id="KW-0812">Transmembrane</keyword>
<sequence length="328" mass="37150">MLTKTQSTGEEQSEHDEAALEQILEKEMFKQILYSVKPSHLRPLRRGRSMPYSLIDEILKGLAYLIFAFLLILLIVDGIHGMHWTLDTILSAFSKDKAASYSAWVASANDAVHTLAHTLLTSQSAFGLMLLLLNAIFLFLVGKYVLRIDAFSTKIADMTITMKQQVPQEESFFDLYLDQIVYLLERAETEIVLLEDIDRTRSMKFFESLRELNDILNKDLTRENRCITFIYALSDSLFDHAENEHNKRNMPAQSEDQNSEGSSAEAVKVSTVTPAKTDHGIVDVIQSKAKFFDVILYINSVNDATTVPERLKELMNPQGTVGCTREAE</sequence>
<organism evidence="4 5">
    <name type="scientific">Bifidobacterium pseudocatenulatum</name>
    <dbReference type="NCBI Taxonomy" id="28026"/>
    <lineage>
        <taxon>Bacteria</taxon>
        <taxon>Bacillati</taxon>
        <taxon>Actinomycetota</taxon>
        <taxon>Actinomycetes</taxon>
        <taxon>Bifidobacteriales</taxon>
        <taxon>Bifidobacteriaceae</taxon>
        <taxon>Bifidobacterium</taxon>
    </lineage>
</organism>
<feature type="transmembrane region" description="Helical" evidence="2">
    <location>
        <begin position="58"/>
        <end position="76"/>
    </location>
</feature>